<organism evidence="1 2">
    <name type="scientific">Globodera pallida</name>
    <name type="common">Potato cyst nematode worm</name>
    <name type="synonym">Heterodera pallida</name>
    <dbReference type="NCBI Taxonomy" id="36090"/>
    <lineage>
        <taxon>Eukaryota</taxon>
        <taxon>Metazoa</taxon>
        <taxon>Ecdysozoa</taxon>
        <taxon>Nematoda</taxon>
        <taxon>Chromadorea</taxon>
        <taxon>Rhabditida</taxon>
        <taxon>Tylenchina</taxon>
        <taxon>Tylenchomorpha</taxon>
        <taxon>Tylenchoidea</taxon>
        <taxon>Heteroderidae</taxon>
        <taxon>Heteroderinae</taxon>
        <taxon>Globodera</taxon>
    </lineage>
</organism>
<reference evidence="2" key="3">
    <citation type="submission" date="2016-06" db="UniProtKB">
        <authorList>
            <consortium name="WormBaseParasite"/>
        </authorList>
    </citation>
    <scope>IDENTIFICATION</scope>
</reference>
<dbReference type="WBParaSite" id="GPLIN_001236800">
    <property type="protein sequence ID" value="GPLIN_001236800"/>
    <property type="gene ID" value="GPLIN_001236800"/>
</dbReference>
<sequence length="96" mass="10585">MDIDDQCRVAADSICATIKAYTGAVRLKEAKRFYEAIADFANTNLSAANFGQLDENIIDVKAVLHKAEEAVYAFTGEDGDEPFVEAVELEQLNRLL</sequence>
<protein>
    <submittedName>
        <fullName evidence="2">Prophage protein</fullName>
    </submittedName>
</protein>
<evidence type="ECO:0000313" key="2">
    <source>
        <dbReference type="WBParaSite" id="GPLIN_001236800"/>
    </source>
</evidence>
<dbReference type="AlphaFoldDB" id="A0A183CHL2"/>
<reference evidence="1" key="1">
    <citation type="submission" date="2013-12" db="EMBL/GenBank/DDBJ databases">
        <authorList>
            <person name="Aslett M."/>
        </authorList>
    </citation>
    <scope>NUCLEOTIDE SEQUENCE [LARGE SCALE GENOMIC DNA]</scope>
    <source>
        <strain evidence="1">Lindley</strain>
    </source>
</reference>
<proteinExistence type="predicted"/>
<name>A0A183CHL2_GLOPA</name>
<keyword evidence="1" id="KW-1185">Reference proteome</keyword>
<reference evidence="1" key="2">
    <citation type="submission" date="2014-05" db="EMBL/GenBank/DDBJ databases">
        <title>The genome and life-stage specific transcriptomes of Globodera pallida elucidate key aspects of plant parasitism by a cyst nematode.</title>
        <authorList>
            <person name="Cotton J.A."/>
            <person name="Lilley C.J."/>
            <person name="Jones L.M."/>
            <person name="Kikuchi T."/>
            <person name="Reid A.J."/>
            <person name="Thorpe P."/>
            <person name="Tsai I.J."/>
            <person name="Beasley H."/>
            <person name="Blok V."/>
            <person name="Cock P.J.A."/>
            <person name="Van den Akker S.E."/>
            <person name="Holroyd N."/>
            <person name="Hunt M."/>
            <person name="Mantelin S."/>
            <person name="Naghra H."/>
            <person name="Pain A."/>
            <person name="Palomares-Rius J.E."/>
            <person name="Zarowiecki M."/>
            <person name="Berriman M."/>
            <person name="Jones J.T."/>
            <person name="Urwin P.E."/>
        </authorList>
    </citation>
    <scope>NUCLEOTIDE SEQUENCE [LARGE SCALE GENOMIC DNA]</scope>
    <source>
        <strain evidence="1">Lindley</strain>
    </source>
</reference>
<evidence type="ECO:0000313" key="1">
    <source>
        <dbReference type="Proteomes" id="UP000050741"/>
    </source>
</evidence>
<dbReference type="Proteomes" id="UP000050741">
    <property type="component" value="Unassembled WGS sequence"/>
</dbReference>
<accession>A0A183CHL2</accession>